<gene>
    <name evidence="1" type="ORF">HanXRQr2_Chr09g0363851</name>
</gene>
<sequence>MCEQVRREDLDIGWALVNKKWISVVMNNVLCCNCLFELFVS</sequence>
<evidence type="ECO:0000313" key="1">
    <source>
        <dbReference type="EMBL" id="KAF5788845.1"/>
    </source>
</evidence>
<dbReference type="Proteomes" id="UP000215914">
    <property type="component" value="Unassembled WGS sequence"/>
</dbReference>
<proteinExistence type="predicted"/>
<organism evidence="1 2">
    <name type="scientific">Helianthus annuus</name>
    <name type="common">Common sunflower</name>
    <dbReference type="NCBI Taxonomy" id="4232"/>
    <lineage>
        <taxon>Eukaryota</taxon>
        <taxon>Viridiplantae</taxon>
        <taxon>Streptophyta</taxon>
        <taxon>Embryophyta</taxon>
        <taxon>Tracheophyta</taxon>
        <taxon>Spermatophyta</taxon>
        <taxon>Magnoliopsida</taxon>
        <taxon>eudicotyledons</taxon>
        <taxon>Gunneridae</taxon>
        <taxon>Pentapetalae</taxon>
        <taxon>asterids</taxon>
        <taxon>campanulids</taxon>
        <taxon>Asterales</taxon>
        <taxon>Asteraceae</taxon>
        <taxon>Asteroideae</taxon>
        <taxon>Heliantheae alliance</taxon>
        <taxon>Heliantheae</taxon>
        <taxon>Helianthus</taxon>
    </lineage>
</organism>
<protein>
    <submittedName>
        <fullName evidence="1">Uncharacterized protein</fullName>
    </submittedName>
</protein>
<reference evidence="1" key="1">
    <citation type="journal article" date="2017" name="Nature">
        <title>The sunflower genome provides insights into oil metabolism, flowering and Asterid evolution.</title>
        <authorList>
            <person name="Badouin H."/>
            <person name="Gouzy J."/>
            <person name="Grassa C.J."/>
            <person name="Murat F."/>
            <person name="Staton S.E."/>
            <person name="Cottret L."/>
            <person name="Lelandais-Briere C."/>
            <person name="Owens G.L."/>
            <person name="Carrere S."/>
            <person name="Mayjonade B."/>
            <person name="Legrand L."/>
            <person name="Gill N."/>
            <person name="Kane N.C."/>
            <person name="Bowers J.E."/>
            <person name="Hubner S."/>
            <person name="Bellec A."/>
            <person name="Berard A."/>
            <person name="Berges H."/>
            <person name="Blanchet N."/>
            <person name="Boniface M.C."/>
            <person name="Brunel D."/>
            <person name="Catrice O."/>
            <person name="Chaidir N."/>
            <person name="Claudel C."/>
            <person name="Donnadieu C."/>
            <person name="Faraut T."/>
            <person name="Fievet G."/>
            <person name="Helmstetter N."/>
            <person name="King M."/>
            <person name="Knapp S.J."/>
            <person name="Lai Z."/>
            <person name="Le Paslier M.C."/>
            <person name="Lippi Y."/>
            <person name="Lorenzon L."/>
            <person name="Mandel J.R."/>
            <person name="Marage G."/>
            <person name="Marchand G."/>
            <person name="Marquand E."/>
            <person name="Bret-Mestries E."/>
            <person name="Morien E."/>
            <person name="Nambeesan S."/>
            <person name="Nguyen T."/>
            <person name="Pegot-Espagnet P."/>
            <person name="Pouilly N."/>
            <person name="Raftis F."/>
            <person name="Sallet E."/>
            <person name="Schiex T."/>
            <person name="Thomas J."/>
            <person name="Vandecasteele C."/>
            <person name="Vares D."/>
            <person name="Vear F."/>
            <person name="Vautrin S."/>
            <person name="Crespi M."/>
            <person name="Mangin B."/>
            <person name="Burke J.M."/>
            <person name="Salse J."/>
            <person name="Munos S."/>
            <person name="Vincourt P."/>
            <person name="Rieseberg L.H."/>
            <person name="Langlade N.B."/>
        </authorList>
    </citation>
    <scope>NUCLEOTIDE SEQUENCE</scope>
    <source>
        <tissue evidence="1">Leaves</tissue>
    </source>
</reference>
<reference evidence="1" key="2">
    <citation type="submission" date="2020-06" db="EMBL/GenBank/DDBJ databases">
        <title>Helianthus annuus Genome sequencing and assembly Release 2.</title>
        <authorList>
            <person name="Gouzy J."/>
            <person name="Langlade N."/>
            <person name="Munos S."/>
        </authorList>
    </citation>
    <scope>NUCLEOTIDE SEQUENCE</scope>
    <source>
        <tissue evidence="1">Leaves</tissue>
    </source>
</reference>
<name>A0A9K3I2K5_HELAN</name>
<dbReference type="EMBL" id="MNCJ02000324">
    <property type="protein sequence ID" value="KAF5788845.1"/>
    <property type="molecule type" value="Genomic_DNA"/>
</dbReference>
<evidence type="ECO:0000313" key="2">
    <source>
        <dbReference type="Proteomes" id="UP000215914"/>
    </source>
</evidence>
<keyword evidence="2" id="KW-1185">Reference proteome</keyword>
<accession>A0A9K3I2K5</accession>
<comment type="caution">
    <text evidence="1">The sequence shown here is derived from an EMBL/GenBank/DDBJ whole genome shotgun (WGS) entry which is preliminary data.</text>
</comment>
<dbReference type="AlphaFoldDB" id="A0A9K3I2K5"/>
<dbReference type="Gramene" id="mRNA:HanXRQr2_Chr09g0363851">
    <property type="protein sequence ID" value="mRNA:HanXRQr2_Chr09g0363851"/>
    <property type="gene ID" value="HanXRQr2_Chr09g0363851"/>
</dbReference>